<keyword evidence="1" id="KW-0560">Oxidoreductase</keyword>
<keyword evidence="2" id="KW-0503">Monooxygenase</keyword>
<dbReference type="Pfam" id="PF00296">
    <property type="entry name" value="Bac_luciferase"/>
    <property type="match status" value="1"/>
</dbReference>
<dbReference type="InterPro" id="IPR036661">
    <property type="entry name" value="Luciferase-like_sf"/>
</dbReference>
<accession>A0ABR7LI17</accession>
<evidence type="ECO:0000259" key="3">
    <source>
        <dbReference type="Pfam" id="PF00296"/>
    </source>
</evidence>
<proteinExistence type="predicted"/>
<gene>
    <name evidence="4" type="ORF">HKK74_01305</name>
</gene>
<organism evidence="4 5">
    <name type="scientific">Actinomadura alba</name>
    <dbReference type="NCBI Taxonomy" id="406431"/>
    <lineage>
        <taxon>Bacteria</taxon>
        <taxon>Bacillati</taxon>
        <taxon>Actinomycetota</taxon>
        <taxon>Actinomycetes</taxon>
        <taxon>Streptosporangiales</taxon>
        <taxon>Thermomonosporaceae</taxon>
        <taxon>Actinomadura</taxon>
    </lineage>
</organism>
<name>A0ABR7LI17_9ACTN</name>
<dbReference type="PANTHER" id="PTHR30137">
    <property type="entry name" value="LUCIFERASE-LIKE MONOOXYGENASE"/>
    <property type="match status" value="1"/>
</dbReference>
<evidence type="ECO:0000256" key="1">
    <source>
        <dbReference type="ARBA" id="ARBA00023002"/>
    </source>
</evidence>
<dbReference type="InterPro" id="IPR050766">
    <property type="entry name" value="Bact_Lucif_Oxidored"/>
</dbReference>
<dbReference type="Gene3D" id="3.20.20.30">
    <property type="entry name" value="Luciferase-like domain"/>
    <property type="match status" value="1"/>
</dbReference>
<sequence>MKFSSFHLFHQFAGQSAKEVYDYQIEVVELLEELGFDAAWVAEHHFRPYGTVPNIFNLLSNLAARTERLRLGTGIVVLPLHNPIHVAEEAAMVDLLSDGRLEVGIGRGYQSIEFESFGLDLSEARDRFNESLDMIIGLWTNDDFEFKGRFHETRHPLTLMPKPLQRPHPPLHIAAVSPETVELYAARGLPILADPAAPFRKIAKAAETWHRTAQAHGVDTDGVELVASRSVYVAPTVEQAREDQARFEASFDRSRIFNAQSAPIDSKTGEVAKGFEYWQDKYLKGGTVGADFRWEQLEVIGDPARVIEQIKMIQAMGYDNLMCDFGSTRPIPIEEMRKVLKFFAAEVIPAFR</sequence>
<dbReference type="RefSeq" id="WP_187241403.1">
    <property type="nucleotide sequence ID" value="NZ_BAAAOK010000011.1"/>
</dbReference>
<dbReference type="InterPro" id="IPR011251">
    <property type="entry name" value="Luciferase-like_dom"/>
</dbReference>
<evidence type="ECO:0000313" key="5">
    <source>
        <dbReference type="Proteomes" id="UP000805614"/>
    </source>
</evidence>
<evidence type="ECO:0000256" key="2">
    <source>
        <dbReference type="ARBA" id="ARBA00023033"/>
    </source>
</evidence>
<dbReference type="EMBL" id="JABVEC010000001">
    <property type="protein sequence ID" value="MBC6464142.1"/>
    <property type="molecule type" value="Genomic_DNA"/>
</dbReference>
<dbReference type="Proteomes" id="UP000805614">
    <property type="component" value="Unassembled WGS sequence"/>
</dbReference>
<reference evidence="4 5" key="1">
    <citation type="submission" date="2020-06" db="EMBL/GenBank/DDBJ databases">
        <title>Actinomadura xiongansis sp. nov., isolated from soil of Baiyangdian.</title>
        <authorList>
            <person name="Zhang X."/>
        </authorList>
    </citation>
    <scope>NUCLEOTIDE SEQUENCE [LARGE SCALE GENOMIC DNA]</scope>
    <source>
        <strain evidence="4 5">HBUM206468</strain>
    </source>
</reference>
<keyword evidence="5" id="KW-1185">Reference proteome</keyword>
<dbReference type="PANTHER" id="PTHR30137:SF8">
    <property type="entry name" value="BLR5498 PROTEIN"/>
    <property type="match status" value="1"/>
</dbReference>
<evidence type="ECO:0000313" key="4">
    <source>
        <dbReference type="EMBL" id="MBC6464142.1"/>
    </source>
</evidence>
<feature type="domain" description="Luciferase-like" evidence="3">
    <location>
        <begin position="1"/>
        <end position="319"/>
    </location>
</feature>
<protein>
    <submittedName>
        <fullName evidence="4">LLM class flavin-dependent oxidoreductase</fullName>
    </submittedName>
</protein>
<comment type="caution">
    <text evidence="4">The sequence shown here is derived from an EMBL/GenBank/DDBJ whole genome shotgun (WGS) entry which is preliminary data.</text>
</comment>
<dbReference type="SUPFAM" id="SSF51679">
    <property type="entry name" value="Bacterial luciferase-like"/>
    <property type="match status" value="1"/>
</dbReference>